<evidence type="ECO:0000256" key="1">
    <source>
        <dbReference type="SAM" id="SignalP"/>
    </source>
</evidence>
<reference evidence="2 3" key="1">
    <citation type="submission" date="2024-09" db="EMBL/GenBank/DDBJ databases">
        <authorList>
            <person name="Sun Q."/>
            <person name="Mori K."/>
        </authorList>
    </citation>
    <scope>NUCLEOTIDE SEQUENCE [LARGE SCALE GENOMIC DNA]</scope>
    <source>
        <strain evidence="2 3">NCAIM B.02415</strain>
    </source>
</reference>
<name>A0ABV6LAL0_9SPHI</name>
<organism evidence="2 3">
    <name type="scientific">Mucilaginibacter angelicae</name>
    <dbReference type="NCBI Taxonomy" id="869718"/>
    <lineage>
        <taxon>Bacteria</taxon>
        <taxon>Pseudomonadati</taxon>
        <taxon>Bacteroidota</taxon>
        <taxon>Sphingobacteriia</taxon>
        <taxon>Sphingobacteriales</taxon>
        <taxon>Sphingobacteriaceae</taxon>
        <taxon>Mucilaginibacter</taxon>
    </lineage>
</organism>
<feature type="signal peptide" evidence="1">
    <location>
        <begin position="1"/>
        <end position="19"/>
    </location>
</feature>
<keyword evidence="3" id="KW-1185">Reference proteome</keyword>
<dbReference type="Proteomes" id="UP001589828">
    <property type="component" value="Unassembled WGS sequence"/>
</dbReference>
<accession>A0ABV6LAL0</accession>
<comment type="caution">
    <text evidence="2">The sequence shown here is derived from an EMBL/GenBank/DDBJ whole genome shotgun (WGS) entry which is preliminary data.</text>
</comment>
<keyword evidence="1" id="KW-0732">Signal</keyword>
<dbReference type="Pfam" id="PF16412">
    <property type="entry name" value="DUF5020"/>
    <property type="match status" value="1"/>
</dbReference>
<evidence type="ECO:0000313" key="2">
    <source>
        <dbReference type="EMBL" id="MFC0516504.1"/>
    </source>
</evidence>
<protein>
    <submittedName>
        <fullName evidence="2">DUF5020 family protein</fullName>
    </submittedName>
</protein>
<gene>
    <name evidence="2" type="ORF">ACFFGT_20010</name>
</gene>
<sequence length="248" mass="28635">MKTRLIIIVACCFWTMASAQNLQLHYDLRHTVDPAHNPKNFPTLYFEYFKSMKKANDSSIIKPGSFFLKVQTDMQGANDNIGKSYIQVSQSFKLWKPEVYLSLQYSGGLGVTEPRQYSYYITNALSAGPVYGFQWQRAYFSAGLSYTRNLLKSPSNDFLASFYWGKGFFNYKLEFNGDFELYSINKNQGDEATQNLHGKRISFFGEPQLWFNINKTVGIGARLNMFYHVVTTEDVFQNYPTVAVRFKL</sequence>
<dbReference type="EMBL" id="JBHLTS010000060">
    <property type="protein sequence ID" value="MFC0516504.1"/>
    <property type="molecule type" value="Genomic_DNA"/>
</dbReference>
<proteinExistence type="predicted"/>
<evidence type="ECO:0000313" key="3">
    <source>
        <dbReference type="Proteomes" id="UP001589828"/>
    </source>
</evidence>
<feature type="chain" id="PRO_5045651786" evidence="1">
    <location>
        <begin position="20"/>
        <end position="248"/>
    </location>
</feature>
<dbReference type="RefSeq" id="WP_377024284.1">
    <property type="nucleotide sequence ID" value="NZ_JBHLTS010000060.1"/>
</dbReference>